<dbReference type="InterPro" id="IPR016161">
    <property type="entry name" value="Ald_DH/histidinol_DH"/>
</dbReference>
<proteinExistence type="inferred from homology"/>
<comment type="similarity">
    <text evidence="4">Belongs to the aldehyde dehydrogenase family.</text>
</comment>
<dbReference type="SUPFAM" id="SSF53720">
    <property type="entry name" value="ALDH-like"/>
    <property type="match status" value="1"/>
</dbReference>
<dbReference type="NCBIfam" id="NF010000">
    <property type="entry name" value="PRK13473.1"/>
    <property type="match status" value="1"/>
</dbReference>
<name>A0A233RGU7_9GAMM</name>
<keyword evidence="1 4" id="KW-0560">Oxidoreductase</keyword>
<sequence length="475" mass="50368">MQIKNLINGELVAGDGEIVRVLNPATEEVIVEIAEATPEQVAAAVAAAKAAFPAWSSTTPAERAAHLLALADALEARLDEFAMLESLNNGKPLASAKADEMPLIIDVFRFMAGAARSMSGSTAGEYVQGFTSMIRRDPVGVVGSIAPWNYPLMMAAWKIAPALAAGCPLVLKPSQMTPLTTLRLAELAAEIFPRGVVNVVAGRGSTTGNALINNPDLELVSLTGGPETASRILEASARNIMHTHMELGGKAPVLVFNDADVSAAIETLRGAAFFNAGQDCTQPCRFYVEDRIYDNFVAEMAQAVSSIRVGQPNDGSTEMGPVISGRHLDHVAGFVERARELAHTEVVTGGYRLQDKGFFYAPTVIANARQQDEIVQKEVFGPVISITPFSGVEQGITLANDSEFGLASSIWTQNTGKAMKVAAALRCGITWVNTHGVATSEMPHGGMKASGYGSDMSVYALEGYTSVRHVQIAHL</sequence>
<gene>
    <name evidence="6" type="ORF">B6S08_03640</name>
</gene>
<dbReference type="InterPro" id="IPR016163">
    <property type="entry name" value="Ald_DH_C"/>
</dbReference>
<dbReference type="PANTHER" id="PTHR11699">
    <property type="entry name" value="ALDEHYDE DEHYDROGENASE-RELATED"/>
    <property type="match status" value="1"/>
</dbReference>
<accession>A0A233RGU7</accession>
<protein>
    <submittedName>
        <fullName evidence="6">Gamma-aminobutyraldehyde dehydrogenase</fullName>
        <ecNumber evidence="6">1.2.1.19</ecNumber>
    </submittedName>
</protein>
<evidence type="ECO:0000256" key="1">
    <source>
        <dbReference type="ARBA" id="ARBA00023002"/>
    </source>
</evidence>
<dbReference type="AlphaFoldDB" id="A0A233RGU7"/>
<dbReference type="FunFam" id="3.40.309.10:FF:000010">
    <property type="entry name" value="Gamma-aminobutyraldehyde dehydrogenase"/>
    <property type="match status" value="1"/>
</dbReference>
<evidence type="ECO:0000313" key="6">
    <source>
        <dbReference type="EMBL" id="OXY82622.1"/>
    </source>
</evidence>
<keyword evidence="2" id="KW-0520">NAD</keyword>
<dbReference type="Proteomes" id="UP000242757">
    <property type="component" value="Unassembled WGS sequence"/>
</dbReference>
<dbReference type="InterPro" id="IPR016162">
    <property type="entry name" value="Ald_DH_N"/>
</dbReference>
<dbReference type="RefSeq" id="WP_094199402.1">
    <property type="nucleotide sequence ID" value="NZ_NBIM01000001.1"/>
</dbReference>
<evidence type="ECO:0000259" key="5">
    <source>
        <dbReference type="Pfam" id="PF00171"/>
    </source>
</evidence>
<evidence type="ECO:0000256" key="3">
    <source>
        <dbReference type="PROSITE-ProRule" id="PRU10007"/>
    </source>
</evidence>
<evidence type="ECO:0000256" key="2">
    <source>
        <dbReference type="ARBA" id="ARBA00023027"/>
    </source>
</evidence>
<organism evidence="6 7">
    <name type="scientific">Oceanimonas doudoroffii</name>
    <dbReference type="NCBI Taxonomy" id="84158"/>
    <lineage>
        <taxon>Bacteria</taxon>
        <taxon>Pseudomonadati</taxon>
        <taxon>Pseudomonadota</taxon>
        <taxon>Gammaproteobacteria</taxon>
        <taxon>Aeromonadales</taxon>
        <taxon>Aeromonadaceae</taxon>
        <taxon>Oceanimonas</taxon>
    </lineage>
</organism>
<feature type="active site" evidence="3">
    <location>
        <position position="246"/>
    </location>
</feature>
<comment type="caution">
    <text evidence="6">The sequence shown here is derived from an EMBL/GenBank/DDBJ whole genome shotgun (WGS) entry which is preliminary data.</text>
</comment>
<evidence type="ECO:0000256" key="4">
    <source>
        <dbReference type="RuleBase" id="RU003345"/>
    </source>
</evidence>
<dbReference type="FunFam" id="3.40.605.10:FF:000001">
    <property type="entry name" value="Aldehyde dehydrogenase 1"/>
    <property type="match status" value="1"/>
</dbReference>
<dbReference type="GO" id="GO:0019145">
    <property type="term" value="F:aminobutyraldehyde dehydrogenase (NAD+) activity"/>
    <property type="evidence" value="ECO:0007669"/>
    <property type="project" value="UniProtKB-EC"/>
</dbReference>
<dbReference type="InterPro" id="IPR029510">
    <property type="entry name" value="Ald_DH_CS_GLU"/>
</dbReference>
<dbReference type="Gene3D" id="3.40.605.10">
    <property type="entry name" value="Aldehyde Dehydrogenase, Chain A, domain 1"/>
    <property type="match status" value="1"/>
</dbReference>
<dbReference type="OrthoDB" id="9812625at2"/>
<dbReference type="Gene3D" id="3.40.309.10">
    <property type="entry name" value="Aldehyde Dehydrogenase, Chain A, domain 2"/>
    <property type="match status" value="1"/>
</dbReference>
<keyword evidence="7" id="KW-1185">Reference proteome</keyword>
<dbReference type="PROSITE" id="PS00687">
    <property type="entry name" value="ALDEHYDE_DEHYDR_GLU"/>
    <property type="match status" value="1"/>
</dbReference>
<dbReference type="EMBL" id="NBIM01000001">
    <property type="protein sequence ID" value="OXY82622.1"/>
    <property type="molecule type" value="Genomic_DNA"/>
</dbReference>
<evidence type="ECO:0000313" key="7">
    <source>
        <dbReference type="Proteomes" id="UP000242757"/>
    </source>
</evidence>
<feature type="domain" description="Aldehyde dehydrogenase" evidence="5">
    <location>
        <begin position="14"/>
        <end position="470"/>
    </location>
</feature>
<dbReference type="Pfam" id="PF00171">
    <property type="entry name" value="Aldedh"/>
    <property type="match status" value="1"/>
</dbReference>
<dbReference type="EC" id="1.2.1.19" evidence="6"/>
<dbReference type="InterPro" id="IPR015590">
    <property type="entry name" value="Aldehyde_DH_dom"/>
</dbReference>
<reference evidence="6 7" key="1">
    <citation type="submission" date="2017-08" db="EMBL/GenBank/DDBJ databases">
        <title>A Genome Sequence of Oceanimonas doudoroffii ATCC 27123T.</title>
        <authorList>
            <person name="Brennan M.A."/>
            <person name="Maclea K.S."/>
            <person name="Mcclelland W.D."/>
            <person name="Trachtenberg A.M."/>
        </authorList>
    </citation>
    <scope>NUCLEOTIDE SEQUENCE [LARGE SCALE GENOMIC DNA]</scope>
    <source>
        <strain evidence="6 7">ATCC 27123</strain>
    </source>
</reference>